<evidence type="ECO:0000256" key="1">
    <source>
        <dbReference type="SAM" id="MobiDB-lite"/>
    </source>
</evidence>
<accession>A0A0H3ZLB4</accession>
<name>A0A0H3ZLB4_9VIBR</name>
<reference evidence="2" key="1">
    <citation type="journal article" date="2015" name="MBio">
        <title>Eco-Evolutionary Dynamics of Episomes among Ecologically Cohesive Bacterial Populations.</title>
        <authorList>
            <person name="Xue H."/>
            <person name="Cordero O.X."/>
            <person name="Camas F.M."/>
            <person name="Trimble W."/>
            <person name="Meyer F."/>
            <person name="Guglielmini J."/>
            <person name="Rocha E.P."/>
            <person name="Polz M.F."/>
        </authorList>
    </citation>
    <scope>NUCLEOTIDE SEQUENCE</scope>
    <source>
        <strain evidence="2">FF_110</strain>
    </source>
</reference>
<organism evidence="2">
    <name type="scientific">Vibrio genomosp. F6</name>
    <dbReference type="NCBI Taxonomy" id="723172"/>
    <lineage>
        <taxon>Bacteria</taxon>
        <taxon>Pseudomonadati</taxon>
        <taxon>Pseudomonadota</taxon>
        <taxon>Gammaproteobacteria</taxon>
        <taxon>Vibrionales</taxon>
        <taxon>Vibrionaceae</taxon>
        <taxon>Vibrio</taxon>
    </lineage>
</organism>
<sequence length="37" mass="4391">MQGWGNYEGIRQRPIKLQTNANPNLKQRADYTQTVWN</sequence>
<protein>
    <submittedName>
        <fullName evidence="2">Uncharacterized protein</fullName>
    </submittedName>
</protein>
<feature type="region of interest" description="Disordered" evidence="1">
    <location>
        <begin position="1"/>
        <end position="37"/>
    </location>
</feature>
<feature type="compositionally biased region" description="Polar residues" evidence="1">
    <location>
        <begin position="17"/>
        <end position="37"/>
    </location>
</feature>
<evidence type="ECO:0000313" key="2">
    <source>
        <dbReference type="EMBL" id="AKN36938.1"/>
    </source>
</evidence>
<dbReference type="EMBL" id="KP795516">
    <property type="protein sequence ID" value="AKN36938.1"/>
    <property type="molecule type" value="Genomic_DNA"/>
</dbReference>
<dbReference type="AlphaFoldDB" id="A0A0H3ZLB4"/>
<proteinExistence type="predicted"/>